<evidence type="ECO:0000313" key="10">
    <source>
        <dbReference type="Proteomes" id="UP001319180"/>
    </source>
</evidence>
<keyword evidence="4 6" id="KW-1133">Transmembrane helix</keyword>
<evidence type="ECO:0000256" key="1">
    <source>
        <dbReference type="ARBA" id="ARBA00004651"/>
    </source>
</evidence>
<keyword evidence="3 6" id="KW-0812">Transmembrane</keyword>
<dbReference type="GO" id="GO:0022857">
    <property type="term" value="F:transmembrane transporter activity"/>
    <property type="evidence" value="ECO:0007669"/>
    <property type="project" value="TreeGrafter"/>
</dbReference>
<dbReference type="Pfam" id="PF02687">
    <property type="entry name" value="FtsX"/>
    <property type="match status" value="2"/>
</dbReference>
<evidence type="ECO:0000259" key="8">
    <source>
        <dbReference type="Pfam" id="PF12704"/>
    </source>
</evidence>
<evidence type="ECO:0000256" key="2">
    <source>
        <dbReference type="ARBA" id="ARBA00022475"/>
    </source>
</evidence>
<accession>A0AAP2GBC8</accession>
<dbReference type="InterPro" id="IPR050250">
    <property type="entry name" value="Macrolide_Exporter_MacB"/>
</dbReference>
<feature type="transmembrane region" description="Helical" evidence="6">
    <location>
        <begin position="513"/>
        <end position="537"/>
    </location>
</feature>
<dbReference type="AlphaFoldDB" id="A0AAP2GBC8"/>
<dbReference type="PANTHER" id="PTHR30572">
    <property type="entry name" value="MEMBRANE COMPONENT OF TRANSPORTER-RELATED"/>
    <property type="match status" value="1"/>
</dbReference>
<organism evidence="9 10">
    <name type="scientific">Dawidia soli</name>
    <dbReference type="NCBI Taxonomy" id="2782352"/>
    <lineage>
        <taxon>Bacteria</taxon>
        <taxon>Pseudomonadati</taxon>
        <taxon>Bacteroidota</taxon>
        <taxon>Cytophagia</taxon>
        <taxon>Cytophagales</taxon>
        <taxon>Chryseotaleaceae</taxon>
        <taxon>Dawidia</taxon>
    </lineage>
</organism>
<feature type="domain" description="ABC3 transporter permease C-terminal" evidence="7">
    <location>
        <begin position="380"/>
        <end position="496"/>
    </location>
</feature>
<keyword evidence="5 6" id="KW-0472">Membrane</keyword>
<feature type="transmembrane region" description="Helical" evidence="6">
    <location>
        <begin position="96"/>
        <end position="120"/>
    </location>
</feature>
<evidence type="ECO:0000259" key="7">
    <source>
        <dbReference type="Pfam" id="PF02687"/>
    </source>
</evidence>
<feature type="transmembrane region" description="Helical" evidence="6">
    <location>
        <begin position="468"/>
        <end position="492"/>
    </location>
</feature>
<dbReference type="InterPro" id="IPR047699">
    <property type="entry name" value="Permease_put_prefix"/>
</dbReference>
<evidence type="ECO:0000256" key="5">
    <source>
        <dbReference type="ARBA" id="ARBA00023136"/>
    </source>
</evidence>
<protein>
    <submittedName>
        <fullName evidence="9">ABC transporter permease</fullName>
    </submittedName>
</protein>
<name>A0AAP2GBC8_9BACT</name>
<comment type="caution">
    <text evidence="9">The sequence shown here is derived from an EMBL/GenBank/DDBJ whole genome shotgun (WGS) entry which is preliminary data.</text>
</comment>
<dbReference type="NCBIfam" id="NF038404">
    <property type="entry name" value="perm_prefix_2"/>
    <property type="match status" value="1"/>
</dbReference>
<evidence type="ECO:0000256" key="3">
    <source>
        <dbReference type="ARBA" id="ARBA00022692"/>
    </source>
</evidence>
<feature type="transmembrane region" description="Helical" evidence="6">
    <location>
        <begin position="374"/>
        <end position="396"/>
    </location>
</feature>
<dbReference type="EMBL" id="JAHESC010000001">
    <property type="protein sequence ID" value="MBT1684979.1"/>
    <property type="molecule type" value="Genomic_DNA"/>
</dbReference>
<dbReference type="RefSeq" id="WP_254088234.1">
    <property type="nucleotide sequence ID" value="NZ_JAHESC010000001.1"/>
</dbReference>
<evidence type="ECO:0000256" key="6">
    <source>
        <dbReference type="SAM" id="Phobius"/>
    </source>
</evidence>
<evidence type="ECO:0000256" key="4">
    <source>
        <dbReference type="ARBA" id="ARBA00022989"/>
    </source>
</evidence>
<proteinExistence type="predicted"/>
<feature type="transmembrane region" description="Helical" evidence="6">
    <location>
        <begin position="757"/>
        <end position="780"/>
    </location>
</feature>
<feature type="domain" description="MacB-like periplasmic core" evidence="8">
    <location>
        <begin position="98"/>
        <end position="273"/>
    </location>
</feature>
<comment type="subcellular location">
    <subcellularLocation>
        <location evidence="1">Cell membrane</location>
        <topology evidence="1">Multi-pass membrane protein</topology>
    </subcellularLocation>
</comment>
<feature type="domain" description="ABC3 transporter permease C-terminal" evidence="7">
    <location>
        <begin position="760"/>
        <end position="873"/>
    </location>
</feature>
<sequence length="880" mass="98187">MKQPDDVLPKWSIRFLNAVCPDYLAEEIEGDLLQKYQFDIERYGARKARKKLVWNILSFSHPSILLRNTISFRTTQTIMLKNYFITALRASQRQKLYSLINVAGLSVGLASVLLIGIYIADEARYDRHIPDAERIYRVGINETFKGDEILYSSTSAPLAAAMQAEMPDVEAVVRVADIDNPVRYHDKAFIEKRFLVADSNFFEFFGQDLIEGNAKECLKGPQKIVLSRSAAEKYFGYKGSGESPVGKQLIVGRDAKLTEVTGIFEDVPAATHMKYDMVLSMESIPFATNECWGCYGAKTYFKTYHQKGTEEIDRKLDVFAQQRIVPGIEKDLGISHDQFVRSGDHVSFFIQPLLSIHLQSNLTNEFEANGDIRYVYIFGITAIFLTVIACINFMNLATARAVSRAKEVGVRKTMGATRHGLIPQFLMESLLYVFVAGVLAVILTYIALGPFNDLTGKTLRLDLLSNRYVVPSLIVFLVVVALLAGTYPAFHLTAFSPAKVLKGNSLHSRERSFLRSTLVVVQFTISMALIVGTMIIYKQVRFIRDHNLGFDKENILRIPQTYVLGDHCLTFKDELMKHAGFANASFAQALPPNILSTVFLKVKGSQQLVGTYLCAADQDLVATMGYEMKSGRYFSRDFLSDSSAVVINEACAKLLGVEDHEGKQVGFADDDMYTVIGIMKDFNFESLKSEVQPLAIFLNPEVNRTLAVRLTPGDMQEKIAFAEATWKKYANGQPFEYSFVDEDFDSLFRAEQRLGTVFAAFTVLAILIACLGLFGLITYTAAQRTKEIGIRKILGATAGQVAVLLLSDLVRLVLISFVIAIPLAWYGMEQWLQSFAYRTDFDLFSVLIAGACGLLIAVGAVGYRSFKAASVNPVESLKNE</sequence>
<keyword evidence="10" id="KW-1185">Reference proteome</keyword>
<feature type="domain" description="MacB-like periplasmic core" evidence="8">
    <location>
        <begin position="524"/>
        <end position="719"/>
    </location>
</feature>
<dbReference type="GO" id="GO:0005886">
    <property type="term" value="C:plasma membrane"/>
    <property type="evidence" value="ECO:0007669"/>
    <property type="project" value="UniProtKB-SubCell"/>
</dbReference>
<dbReference type="PANTHER" id="PTHR30572:SF18">
    <property type="entry name" value="ABC-TYPE MACROLIDE FAMILY EXPORT SYSTEM PERMEASE COMPONENT 2"/>
    <property type="match status" value="1"/>
</dbReference>
<dbReference type="Pfam" id="PF12704">
    <property type="entry name" value="MacB_PCD"/>
    <property type="match status" value="2"/>
</dbReference>
<keyword evidence="2" id="KW-1003">Cell membrane</keyword>
<reference evidence="9 10" key="1">
    <citation type="submission" date="2021-05" db="EMBL/GenBank/DDBJ databases">
        <title>A Polyphasic approach of four new species of the genus Ohtaekwangia: Ohtaekwangia histidinii sp. nov., Ohtaekwangia cretensis sp. nov., Ohtaekwangia indiensis sp. nov., Ohtaekwangia reichenbachii sp. nov. from diverse environment.</title>
        <authorList>
            <person name="Octaviana S."/>
        </authorList>
    </citation>
    <scope>NUCLEOTIDE SEQUENCE [LARGE SCALE GENOMIC DNA]</scope>
    <source>
        <strain evidence="9 10">PWU37</strain>
    </source>
</reference>
<gene>
    <name evidence="9" type="ORF">KK078_00350</name>
</gene>
<dbReference type="InterPro" id="IPR025857">
    <property type="entry name" value="MacB_PCD"/>
</dbReference>
<dbReference type="InterPro" id="IPR003838">
    <property type="entry name" value="ABC3_permease_C"/>
</dbReference>
<feature type="transmembrane region" description="Helical" evidence="6">
    <location>
        <begin position="801"/>
        <end position="823"/>
    </location>
</feature>
<dbReference type="Proteomes" id="UP001319180">
    <property type="component" value="Unassembled WGS sequence"/>
</dbReference>
<feature type="transmembrane region" description="Helical" evidence="6">
    <location>
        <begin position="843"/>
        <end position="863"/>
    </location>
</feature>
<evidence type="ECO:0000313" key="9">
    <source>
        <dbReference type="EMBL" id="MBT1684979.1"/>
    </source>
</evidence>
<feature type="transmembrane region" description="Helical" evidence="6">
    <location>
        <begin position="430"/>
        <end position="448"/>
    </location>
</feature>